<dbReference type="EC" id="2.7.13.3" evidence="2"/>
<comment type="caution">
    <text evidence="9">The sequence shown here is derived from an EMBL/GenBank/DDBJ whole genome shotgun (WGS) entry which is preliminary data.</text>
</comment>
<comment type="catalytic activity">
    <reaction evidence="1">
        <text>ATP + protein L-histidine = ADP + protein N-phospho-L-histidine.</text>
        <dbReference type="EC" id="2.7.13.3"/>
    </reaction>
</comment>
<evidence type="ECO:0000259" key="8">
    <source>
        <dbReference type="PROSITE" id="PS50109"/>
    </source>
</evidence>
<dbReference type="EMBL" id="MPIN01000004">
    <property type="protein sequence ID" value="OJH39709.1"/>
    <property type="molecule type" value="Genomic_DNA"/>
</dbReference>
<dbReference type="CDD" id="cd00082">
    <property type="entry name" value="HisKA"/>
    <property type="match status" value="1"/>
</dbReference>
<name>A0A1L9BBU0_9BACT</name>
<proteinExistence type="predicted"/>
<protein>
    <recommendedName>
        <fullName evidence="2">histidine kinase</fullName>
        <ecNumber evidence="2">2.7.13.3</ecNumber>
    </recommendedName>
</protein>
<dbReference type="InterPro" id="IPR005467">
    <property type="entry name" value="His_kinase_dom"/>
</dbReference>
<dbReference type="InterPro" id="IPR050736">
    <property type="entry name" value="Sensor_HK_Regulatory"/>
</dbReference>
<evidence type="ECO:0000256" key="4">
    <source>
        <dbReference type="ARBA" id="ARBA00022679"/>
    </source>
</evidence>
<dbReference type="SUPFAM" id="SSF55874">
    <property type="entry name" value="ATPase domain of HSP90 chaperone/DNA topoisomerase II/histidine kinase"/>
    <property type="match status" value="1"/>
</dbReference>
<dbReference type="PRINTS" id="PR00344">
    <property type="entry name" value="BCTRLSENSOR"/>
</dbReference>
<dbReference type="Gene3D" id="1.10.287.130">
    <property type="match status" value="1"/>
</dbReference>
<reference evidence="9 10" key="2">
    <citation type="submission" date="2016-12" db="EMBL/GenBank/DDBJ databases">
        <title>Draft Genome Sequence of Cystobacter ferrugineus Strain Cbfe23.</title>
        <authorList>
            <person name="Akbar S."/>
            <person name="Dowd S.E."/>
            <person name="Stevens D.C."/>
        </authorList>
    </citation>
    <scope>NUCLEOTIDE SEQUENCE [LARGE SCALE GENOMIC DNA]</scope>
    <source>
        <strain evidence="9 10">Cbfe23</strain>
    </source>
</reference>
<evidence type="ECO:0000256" key="3">
    <source>
        <dbReference type="ARBA" id="ARBA00022553"/>
    </source>
</evidence>
<dbReference type="PANTHER" id="PTHR43711">
    <property type="entry name" value="TWO-COMPONENT HISTIDINE KINASE"/>
    <property type="match status" value="1"/>
</dbReference>
<dbReference type="FunFam" id="3.30.565.10:FF:000006">
    <property type="entry name" value="Sensor histidine kinase WalK"/>
    <property type="match status" value="1"/>
</dbReference>
<keyword evidence="10" id="KW-1185">Reference proteome</keyword>
<evidence type="ECO:0000256" key="7">
    <source>
        <dbReference type="SAM" id="MobiDB-lite"/>
    </source>
</evidence>
<dbReference type="SMART" id="SM00065">
    <property type="entry name" value="GAF"/>
    <property type="match status" value="2"/>
</dbReference>
<keyword evidence="4" id="KW-0808">Transferase</keyword>
<dbReference type="InterPro" id="IPR003661">
    <property type="entry name" value="HisK_dim/P_dom"/>
</dbReference>
<keyword evidence="3" id="KW-0597">Phosphoprotein</keyword>
<dbReference type="PROSITE" id="PS50109">
    <property type="entry name" value="HIS_KIN"/>
    <property type="match status" value="1"/>
</dbReference>
<keyword evidence="5" id="KW-0418">Kinase</keyword>
<dbReference type="InterPro" id="IPR003594">
    <property type="entry name" value="HATPase_dom"/>
</dbReference>
<dbReference type="SMART" id="SM00388">
    <property type="entry name" value="HisKA"/>
    <property type="match status" value="1"/>
</dbReference>
<dbReference type="SMART" id="SM00387">
    <property type="entry name" value="HATPase_c"/>
    <property type="match status" value="1"/>
</dbReference>
<dbReference type="SUPFAM" id="SSF55781">
    <property type="entry name" value="GAF domain-like"/>
    <property type="match status" value="2"/>
</dbReference>
<evidence type="ECO:0000313" key="9">
    <source>
        <dbReference type="EMBL" id="OJH39709.1"/>
    </source>
</evidence>
<dbReference type="CDD" id="cd00075">
    <property type="entry name" value="HATPase"/>
    <property type="match status" value="1"/>
</dbReference>
<evidence type="ECO:0000256" key="1">
    <source>
        <dbReference type="ARBA" id="ARBA00000085"/>
    </source>
</evidence>
<dbReference type="InterPro" id="IPR036890">
    <property type="entry name" value="HATPase_C_sf"/>
</dbReference>
<dbReference type="InterPro" id="IPR029016">
    <property type="entry name" value="GAF-like_dom_sf"/>
</dbReference>
<dbReference type="SUPFAM" id="SSF47384">
    <property type="entry name" value="Homodimeric domain of signal transducing histidine kinase"/>
    <property type="match status" value="1"/>
</dbReference>
<accession>A0A1L9BBU0</accession>
<dbReference type="AlphaFoldDB" id="A0A1L9BBU0"/>
<feature type="domain" description="Histidine kinase" evidence="8">
    <location>
        <begin position="376"/>
        <end position="596"/>
    </location>
</feature>
<reference evidence="10" key="1">
    <citation type="submission" date="2016-11" db="EMBL/GenBank/DDBJ databases">
        <authorList>
            <person name="Shukria A."/>
            <person name="Stevens D.C."/>
        </authorList>
    </citation>
    <scope>NUCLEOTIDE SEQUENCE [LARGE SCALE GENOMIC DNA]</scope>
    <source>
        <strain evidence="10">Cbfe23</strain>
    </source>
</reference>
<dbReference type="Pfam" id="PF01590">
    <property type="entry name" value="GAF"/>
    <property type="match status" value="2"/>
</dbReference>
<dbReference type="Pfam" id="PF02518">
    <property type="entry name" value="HATPase_c"/>
    <property type="match status" value="1"/>
</dbReference>
<dbReference type="Proteomes" id="UP000182229">
    <property type="component" value="Unassembled WGS sequence"/>
</dbReference>
<evidence type="ECO:0000256" key="6">
    <source>
        <dbReference type="ARBA" id="ARBA00023012"/>
    </source>
</evidence>
<evidence type="ECO:0000256" key="5">
    <source>
        <dbReference type="ARBA" id="ARBA00022777"/>
    </source>
</evidence>
<dbReference type="PANTHER" id="PTHR43711:SF26">
    <property type="entry name" value="SENSOR HISTIDINE KINASE RCSC"/>
    <property type="match status" value="1"/>
</dbReference>
<dbReference type="Gene3D" id="3.30.565.10">
    <property type="entry name" value="Histidine kinase-like ATPase, C-terminal domain"/>
    <property type="match status" value="1"/>
</dbReference>
<dbReference type="InterPro" id="IPR004358">
    <property type="entry name" value="Sig_transdc_His_kin-like_C"/>
</dbReference>
<dbReference type="InterPro" id="IPR036097">
    <property type="entry name" value="HisK_dim/P_sf"/>
</dbReference>
<dbReference type="OrthoDB" id="9787707at2"/>
<organism evidence="9 10">
    <name type="scientific">Cystobacter ferrugineus</name>
    <dbReference type="NCBI Taxonomy" id="83449"/>
    <lineage>
        <taxon>Bacteria</taxon>
        <taxon>Pseudomonadati</taxon>
        <taxon>Myxococcota</taxon>
        <taxon>Myxococcia</taxon>
        <taxon>Myxococcales</taxon>
        <taxon>Cystobacterineae</taxon>
        <taxon>Archangiaceae</taxon>
        <taxon>Cystobacter</taxon>
    </lineage>
</organism>
<feature type="compositionally biased region" description="Polar residues" evidence="7">
    <location>
        <begin position="1"/>
        <end position="12"/>
    </location>
</feature>
<dbReference type="Gene3D" id="3.30.450.40">
    <property type="match status" value="2"/>
</dbReference>
<dbReference type="GO" id="GO:0000155">
    <property type="term" value="F:phosphorelay sensor kinase activity"/>
    <property type="evidence" value="ECO:0007669"/>
    <property type="project" value="InterPro"/>
</dbReference>
<dbReference type="Pfam" id="PF00512">
    <property type="entry name" value="HisKA"/>
    <property type="match status" value="1"/>
</dbReference>
<evidence type="ECO:0000313" key="10">
    <source>
        <dbReference type="Proteomes" id="UP000182229"/>
    </source>
</evidence>
<feature type="region of interest" description="Disordered" evidence="7">
    <location>
        <begin position="1"/>
        <end position="26"/>
    </location>
</feature>
<sequence>MEEQTHGGSMVSSERDEGAGTEDAPLELQRILRRESRLEALRRTALMDTPAEEAFDRLSRLATRVLDAPVGLVSLVDGERQFFKSCVGLPAPWCDLRQTPLTHSFCMHVVASGKPLIVQDARQHPLLRDNLAVDHLGVVAYLGMPLTASEGETIGTLCVIDTQPRVWTDENLYVLEELSVSVMKEIELRAIRELEARALEAQVAGAEAEAARQRFALLAELSAVLAEGFDLRAVLARAVRLVVPLVADGCSVALLEAEGRLRRVAVAHEDPREEARLRSLPEPPALISPDRLDAHRVTRHVRLTGPGGALLRLPLTSHSRVLGAVTFSLGPTRSLGEIEVSLAEDVARRMAMAVENARLYEESREATLLRDKFLSIASHELRTPLTALGLQSRMLLRDTRHPERPLSPEVIARKAQVLCRQVERLGHLVDELLDISRIAQGHLSFPLEDVDLAELVRDVAASFREELANPGIRLVLSGVDAPVVGRWNRLRLEQVVVNLLTNAIKYGRGRPIALELKADEAHAWLAVRDEGIGIAPRDQARIFERFERAVSEQHYSGFGLGLWIVREIIQRLGGTISVNSSPGVGSAFTVELPRVSSRLPGPLLH</sequence>
<evidence type="ECO:0000256" key="2">
    <source>
        <dbReference type="ARBA" id="ARBA00012438"/>
    </source>
</evidence>
<dbReference type="InterPro" id="IPR003018">
    <property type="entry name" value="GAF"/>
</dbReference>
<gene>
    <name evidence="9" type="ORF">BON30_19760</name>
</gene>
<keyword evidence="6" id="KW-0902">Two-component regulatory system</keyword>
<dbReference type="STRING" id="83449.BON30_19760"/>